<dbReference type="WBParaSite" id="SBAD_0001137101-mRNA-1">
    <property type="protein sequence ID" value="SBAD_0001137101-mRNA-1"/>
    <property type="gene ID" value="SBAD_0001137101"/>
</dbReference>
<accession>A0A183J547</accession>
<protein>
    <submittedName>
        <fullName evidence="4">CG15040</fullName>
    </submittedName>
</protein>
<organism evidence="4">
    <name type="scientific">Soboliphyme baturini</name>
    <dbReference type="NCBI Taxonomy" id="241478"/>
    <lineage>
        <taxon>Eukaryota</taxon>
        <taxon>Metazoa</taxon>
        <taxon>Ecdysozoa</taxon>
        <taxon>Nematoda</taxon>
        <taxon>Enoplea</taxon>
        <taxon>Dorylaimia</taxon>
        <taxon>Dioctophymatida</taxon>
        <taxon>Dioctophymatoidea</taxon>
        <taxon>Soboliphymatidae</taxon>
        <taxon>Soboliphyme</taxon>
    </lineage>
</organism>
<dbReference type="InterPro" id="IPR026828">
    <property type="entry name" value="SAPC2_1/2"/>
</dbReference>
<name>A0A183J547_9BILA</name>
<reference evidence="4" key="1">
    <citation type="submission" date="2016-06" db="UniProtKB">
        <authorList>
            <consortium name="WormBaseParasite"/>
        </authorList>
    </citation>
    <scope>IDENTIFICATION</scope>
</reference>
<evidence type="ECO:0000256" key="1">
    <source>
        <dbReference type="SAM" id="MobiDB-lite"/>
    </source>
</evidence>
<dbReference type="AlphaFoldDB" id="A0A183J547"/>
<dbReference type="OrthoDB" id="10035013at2759"/>
<sequence>TAGGSAEYRQSSHSFTDGSAPHDQVERVPVRYSVCAPNTAPLVNRCRPSSVSFENVHKSGLVDSQVLNSNGSSFSIARSHAVENARFADYNRLFLEENKLLHQGLDKANRLVNWYNERLANLTTRQKLIARNIVPNWAILEAKVNSLRMLIKETNRHAVVLMESSEKGFPLCDKNLSSVLQPTEDQMMWLKRQNQLLTEVSHALLNFGFSRYTILIMRSLNRNSQKTPILDVKCFQYAIPPVEIALSDSVVHKQNSVAM</sequence>
<evidence type="ECO:0000313" key="2">
    <source>
        <dbReference type="EMBL" id="VDP36334.1"/>
    </source>
</evidence>
<dbReference type="EMBL" id="UZAM01014907">
    <property type="protein sequence ID" value="VDP36334.1"/>
    <property type="molecule type" value="Genomic_DNA"/>
</dbReference>
<dbReference type="PANTHER" id="PTHR14907:SF2">
    <property type="entry name" value="SUPPRESSOR APC DOMAIN-CONTAINING PROTEIN 2"/>
    <property type="match status" value="1"/>
</dbReference>
<dbReference type="Proteomes" id="UP000270296">
    <property type="component" value="Unassembled WGS sequence"/>
</dbReference>
<feature type="compositionally biased region" description="Polar residues" evidence="1">
    <location>
        <begin position="8"/>
        <end position="17"/>
    </location>
</feature>
<feature type="region of interest" description="Disordered" evidence="1">
    <location>
        <begin position="1"/>
        <end position="23"/>
    </location>
</feature>
<gene>
    <name evidence="2" type="ORF">SBAD_LOCUS10995</name>
</gene>
<reference evidence="2 3" key="2">
    <citation type="submission" date="2018-11" db="EMBL/GenBank/DDBJ databases">
        <authorList>
            <consortium name="Pathogen Informatics"/>
        </authorList>
    </citation>
    <scope>NUCLEOTIDE SEQUENCE [LARGE SCALE GENOMIC DNA]</scope>
</reference>
<proteinExistence type="predicted"/>
<evidence type="ECO:0000313" key="3">
    <source>
        <dbReference type="Proteomes" id="UP000270296"/>
    </source>
</evidence>
<evidence type="ECO:0000313" key="4">
    <source>
        <dbReference type="WBParaSite" id="SBAD_0001137101-mRNA-1"/>
    </source>
</evidence>
<dbReference type="PANTHER" id="PTHR14907">
    <property type="entry name" value="FI14130P"/>
    <property type="match status" value="1"/>
</dbReference>
<keyword evidence="3" id="KW-1185">Reference proteome</keyword>